<dbReference type="Pfam" id="PF00097">
    <property type="entry name" value="zf-C3HC4"/>
    <property type="match status" value="1"/>
</dbReference>
<keyword evidence="5" id="KW-0347">Helicase</keyword>
<dbReference type="InterPro" id="IPR017907">
    <property type="entry name" value="Znf_RING_CS"/>
</dbReference>
<reference evidence="10" key="1">
    <citation type="journal article" date="2020" name="Nature">
        <title>Giant virus diversity and host interactions through global metagenomics.</title>
        <authorList>
            <person name="Schulz F."/>
            <person name="Roux S."/>
            <person name="Paez-Espino D."/>
            <person name="Jungbluth S."/>
            <person name="Walsh D.A."/>
            <person name="Denef V.J."/>
            <person name="McMahon K.D."/>
            <person name="Konstantinidis K.T."/>
            <person name="Eloe-Fadrosh E.A."/>
            <person name="Kyrpides N.C."/>
            <person name="Woyke T."/>
        </authorList>
    </citation>
    <scope>NUCLEOTIDE SEQUENCE</scope>
    <source>
        <strain evidence="10">GVMAG-M-3300025695-21</strain>
    </source>
</reference>
<dbReference type="Pfam" id="PF00176">
    <property type="entry name" value="SNF2-rel_dom"/>
    <property type="match status" value="1"/>
</dbReference>
<dbReference type="GO" id="GO:0008270">
    <property type="term" value="F:zinc ion binding"/>
    <property type="evidence" value="ECO:0007669"/>
    <property type="project" value="UniProtKB-KW"/>
</dbReference>
<keyword evidence="3" id="KW-0863">Zinc-finger</keyword>
<evidence type="ECO:0000256" key="4">
    <source>
        <dbReference type="ARBA" id="ARBA00022801"/>
    </source>
</evidence>
<evidence type="ECO:0000256" key="3">
    <source>
        <dbReference type="ARBA" id="ARBA00022771"/>
    </source>
</evidence>
<name>A0A6C0J0M9_9ZZZZ</name>
<dbReference type="AlphaFoldDB" id="A0A6C0J0M9"/>
<protein>
    <recommendedName>
        <fullName evidence="9">RING-type domain-containing protein</fullName>
    </recommendedName>
</protein>
<dbReference type="Gene3D" id="3.30.40.10">
    <property type="entry name" value="Zinc/RING finger domain, C3HC4 (zinc finger)"/>
    <property type="match status" value="1"/>
</dbReference>
<dbReference type="Gene3D" id="3.40.50.300">
    <property type="entry name" value="P-loop containing nucleotide triphosphate hydrolases"/>
    <property type="match status" value="2"/>
</dbReference>
<evidence type="ECO:0000259" key="9">
    <source>
        <dbReference type="PROSITE" id="PS50089"/>
    </source>
</evidence>
<dbReference type="SMART" id="SM00490">
    <property type="entry name" value="HELICc"/>
    <property type="match status" value="1"/>
</dbReference>
<dbReference type="EMBL" id="MN740297">
    <property type="protein sequence ID" value="QHT98882.1"/>
    <property type="molecule type" value="Genomic_DNA"/>
</dbReference>
<evidence type="ECO:0000256" key="6">
    <source>
        <dbReference type="ARBA" id="ARBA00022833"/>
    </source>
</evidence>
<dbReference type="InterPro" id="IPR018957">
    <property type="entry name" value="Znf_C3HC4_RING-type"/>
</dbReference>
<evidence type="ECO:0000256" key="8">
    <source>
        <dbReference type="SAM" id="Coils"/>
    </source>
</evidence>
<dbReference type="SUPFAM" id="SSF52540">
    <property type="entry name" value="P-loop containing nucleoside triphosphate hydrolases"/>
    <property type="match status" value="2"/>
</dbReference>
<dbReference type="Pfam" id="PF00271">
    <property type="entry name" value="Helicase_C"/>
    <property type="match status" value="1"/>
</dbReference>
<sequence>MDELYDIELDDNSTRANQPQKITTLLKPHQLACLNKAINMENNGIVKYKISENNPLNINYRNVEMMSSDNIIDVSTNVGIIGDIVGYGKTLTALSIIAQNPVENIHINTIKTTSIYSSRVYSYFTSKSMNLSMIDDYELVQSTLVIVPRGPVYIQWIKTLENNTSLKFIALDNFCHIKKYLPPHGTSKKDIITFFNKYDVILIKNTTLDLLINYYDNHNNEEKFILNKWKRVMIDESHDIIQKIQSLHYSFMWLISATYTSLAHKSTGYCNMLLFPIREFLREENINLMLLKCKKDFVRKSFSIPALIEKYYHCNLSKHLNIIKNYINPSILEKINANDISGAVKELGGKNESEQGLIDVVCSDIKRDLNNKIKEYDYISDLDISPENKVIRLKNITNDINTIKNKLTDLTERISELSSKSCSICLDNISDPIVLECTHVYCGKCLMTLLNVKTNTDYRCPECRALINPDKLIAIVSNDKITKEAENVIIPKKVYNKQEMLINIINNKPNGKFLVFSRVDNGFASIIENLNKNNITYAELKGHTGHMMKVLESFKKGALKVILLNTFYAGSGIDINFATDVIIFHSMGIDKQQAIGRAQRVGRNDELVVHNLCYEHELPTNVSIEDVI</sequence>
<dbReference type="GO" id="GO:0005524">
    <property type="term" value="F:ATP binding"/>
    <property type="evidence" value="ECO:0007669"/>
    <property type="project" value="UniProtKB-KW"/>
</dbReference>
<proteinExistence type="predicted"/>
<organism evidence="10">
    <name type="scientific">viral metagenome</name>
    <dbReference type="NCBI Taxonomy" id="1070528"/>
    <lineage>
        <taxon>unclassified sequences</taxon>
        <taxon>metagenomes</taxon>
        <taxon>organismal metagenomes</taxon>
    </lineage>
</organism>
<keyword evidence="1" id="KW-0479">Metal-binding</keyword>
<keyword evidence="7" id="KW-0067">ATP-binding</keyword>
<keyword evidence="8" id="KW-0175">Coiled coil</keyword>
<dbReference type="InterPro" id="IPR014001">
    <property type="entry name" value="Helicase_ATP-bd"/>
</dbReference>
<dbReference type="GO" id="GO:0006281">
    <property type="term" value="P:DNA repair"/>
    <property type="evidence" value="ECO:0007669"/>
    <property type="project" value="TreeGrafter"/>
</dbReference>
<dbReference type="SUPFAM" id="SSF57850">
    <property type="entry name" value="RING/U-box"/>
    <property type="match status" value="1"/>
</dbReference>
<keyword evidence="2" id="KW-0547">Nucleotide-binding</keyword>
<feature type="coiled-coil region" evidence="8">
    <location>
        <begin position="393"/>
        <end position="420"/>
    </location>
</feature>
<dbReference type="GO" id="GO:0016787">
    <property type="term" value="F:hydrolase activity"/>
    <property type="evidence" value="ECO:0007669"/>
    <property type="project" value="UniProtKB-KW"/>
</dbReference>
<dbReference type="PROSITE" id="PS00518">
    <property type="entry name" value="ZF_RING_1"/>
    <property type="match status" value="1"/>
</dbReference>
<dbReference type="InterPro" id="IPR001841">
    <property type="entry name" value="Znf_RING"/>
</dbReference>
<evidence type="ECO:0000256" key="7">
    <source>
        <dbReference type="ARBA" id="ARBA00022840"/>
    </source>
</evidence>
<dbReference type="InterPro" id="IPR050628">
    <property type="entry name" value="SNF2_RAD54_helicase_TF"/>
</dbReference>
<evidence type="ECO:0000256" key="2">
    <source>
        <dbReference type="ARBA" id="ARBA00022741"/>
    </source>
</evidence>
<dbReference type="GO" id="GO:0008094">
    <property type="term" value="F:ATP-dependent activity, acting on DNA"/>
    <property type="evidence" value="ECO:0007669"/>
    <property type="project" value="TreeGrafter"/>
</dbReference>
<dbReference type="InterPro" id="IPR013083">
    <property type="entry name" value="Znf_RING/FYVE/PHD"/>
</dbReference>
<dbReference type="SMART" id="SM00487">
    <property type="entry name" value="DEXDc"/>
    <property type="match status" value="1"/>
</dbReference>
<dbReference type="InterPro" id="IPR000330">
    <property type="entry name" value="SNF2_N"/>
</dbReference>
<dbReference type="PROSITE" id="PS50089">
    <property type="entry name" value="ZF_RING_2"/>
    <property type="match status" value="1"/>
</dbReference>
<accession>A0A6C0J0M9</accession>
<dbReference type="GO" id="GO:0005634">
    <property type="term" value="C:nucleus"/>
    <property type="evidence" value="ECO:0007669"/>
    <property type="project" value="TreeGrafter"/>
</dbReference>
<feature type="domain" description="RING-type" evidence="9">
    <location>
        <begin position="422"/>
        <end position="464"/>
    </location>
</feature>
<evidence type="ECO:0000313" key="10">
    <source>
        <dbReference type="EMBL" id="QHT98882.1"/>
    </source>
</evidence>
<dbReference type="InterPro" id="IPR001650">
    <property type="entry name" value="Helicase_C-like"/>
</dbReference>
<keyword evidence="4" id="KW-0378">Hydrolase</keyword>
<dbReference type="PANTHER" id="PTHR45626">
    <property type="entry name" value="TRANSCRIPTION TERMINATION FACTOR 2-RELATED"/>
    <property type="match status" value="1"/>
</dbReference>
<keyword evidence="6" id="KW-0862">Zinc</keyword>
<dbReference type="InterPro" id="IPR027417">
    <property type="entry name" value="P-loop_NTPase"/>
</dbReference>
<dbReference type="SMART" id="SM00184">
    <property type="entry name" value="RING"/>
    <property type="match status" value="1"/>
</dbReference>
<evidence type="ECO:0000256" key="1">
    <source>
        <dbReference type="ARBA" id="ARBA00022723"/>
    </source>
</evidence>
<evidence type="ECO:0000256" key="5">
    <source>
        <dbReference type="ARBA" id="ARBA00022806"/>
    </source>
</evidence>
<dbReference type="GO" id="GO:0004386">
    <property type="term" value="F:helicase activity"/>
    <property type="evidence" value="ECO:0007669"/>
    <property type="project" value="UniProtKB-KW"/>
</dbReference>